<organism evidence="1 2">
    <name type="scientific">Serendipita vermifera MAFF 305830</name>
    <dbReference type="NCBI Taxonomy" id="933852"/>
    <lineage>
        <taxon>Eukaryota</taxon>
        <taxon>Fungi</taxon>
        <taxon>Dikarya</taxon>
        <taxon>Basidiomycota</taxon>
        <taxon>Agaricomycotina</taxon>
        <taxon>Agaricomycetes</taxon>
        <taxon>Sebacinales</taxon>
        <taxon>Serendipitaceae</taxon>
        <taxon>Serendipita</taxon>
    </lineage>
</organism>
<reference evidence="1 2" key="1">
    <citation type="submission" date="2014-04" db="EMBL/GenBank/DDBJ databases">
        <authorList>
            <consortium name="DOE Joint Genome Institute"/>
            <person name="Kuo A."/>
            <person name="Zuccaro A."/>
            <person name="Kohler A."/>
            <person name="Nagy L.G."/>
            <person name="Floudas D."/>
            <person name="Copeland A."/>
            <person name="Barry K.W."/>
            <person name="Cichocki N."/>
            <person name="Veneault-Fourrey C."/>
            <person name="LaButti K."/>
            <person name="Lindquist E.A."/>
            <person name="Lipzen A."/>
            <person name="Lundell T."/>
            <person name="Morin E."/>
            <person name="Murat C."/>
            <person name="Sun H."/>
            <person name="Tunlid A."/>
            <person name="Henrissat B."/>
            <person name="Grigoriev I.V."/>
            <person name="Hibbett D.S."/>
            <person name="Martin F."/>
            <person name="Nordberg H.P."/>
            <person name="Cantor M.N."/>
            <person name="Hua S.X."/>
        </authorList>
    </citation>
    <scope>NUCLEOTIDE SEQUENCE [LARGE SCALE GENOMIC DNA]</scope>
    <source>
        <strain evidence="1 2">MAFF 305830</strain>
    </source>
</reference>
<accession>A0A0C2WDV5</accession>
<evidence type="ECO:0000313" key="2">
    <source>
        <dbReference type="Proteomes" id="UP000054097"/>
    </source>
</evidence>
<reference evidence="2" key="2">
    <citation type="submission" date="2015-01" db="EMBL/GenBank/DDBJ databases">
        <title>Evolutionary Origins and Diversification of the Mycorrhizal Mutualists.</title>
        <authorList>
            <consortium name="DOE Joint Genome Institute"/>
            <consortium name="Mycorrhizal Genomics Consortium"/>
            <person name="Kohler A."/>
            <person name="Kuo A."/>
            <person name="Nagy L.G."/>
            <person name="Floudas D."/>
            <person name="Copeland A."/>
            <person name="Barry K.W."/>
            <person name="Cichocki N."/>
            <person name="Veneault-Fourrey C."/>
            <person name="LaButti K."/>
            <person name="Lindquist E.A."/>
            <person name="Lipzen A."/>
            <person name="Lundell T."/>
            <person name="Morin E."/>
            <person name="Murat C."/>
            <person name="Riley R."/>
            <person name="Ohm R."/>
            <person name="Sun H."/>
            <person name="Tunlid A."/>
            <person name="Henrissat B."/>
            <person name="Grigoriev I.V."/>
            <person name="Hibbett D.S."/>
            <person name="Martin F."/>
        </authorList>
    </citation>
    <scope>NUCLEOTIDE SEQUENCE [LARGE SCALE GENOMIC DNA]</scope>
    <source>
        <strain evidence="2">MAFF 305830</strain>
    </source>
</reference>
<name>A0A0C2WDV5_SERVB</name>
<gene>
    <name evidence="1" type="ORF">M408DRAFT_317392</name>
</gene>
<keyword evidence="2" id="KW-1185">Reference proteome</keyword>
<sequence length="504" mass="58144">MSLSAVGKTPTEIWASILSLLLRTPLLPRDDVTIAESLAVFSNGCDADRLYRDLCRISVSLRLVCSSWDRLVQRIHPTVVIANLNTNYVEELPAHVLPALSMEGKSRPELLKAQRLAIWTPFECSCGQECRSGLPSHTADPLRRMKKPTGLLNPFDPAQDLSRLEVFIFGSYGGLKSPVPLLDRAPNLRVLSWAVEWRDAYFEPPIHHRVHNNLTHLKISLRWDHIYSLKSPIPFHNLRFLHLSISDRISGEEYVATLRKPNDLGLENWAEFPILQRLHLSLCVDELQQRKDDLVAFLTAVGTNLSSLIYNVSYDRSIWFEPEFWDLFPSLVEFGLYDHLILTRWELSPPPKTMKPLNLIYQFSDYAHPSVDETPDNTVLDQFISLCKRWRTEKMTILQPWRDAEIMMAEPIDDRSEYEIGTHVEFYERLVALGVVISDRDGVSIREPAGQRFLEALKEYEPKRLAEEQRRRESWEYLMAECGDEEGDENGEDEDELVRIFMGD</sequence>
<dbReference type="AlphaFoldDB" id="A0A0C2WDV5"/>
<evidence type="ECO:0000313" key="1">
    <source>
        <dbReference type="EMBL" id="KIM24618.1"/>
    </source>
</evidence>
<proteinExistence type="predicted"/>
<dbReference type="SUPFAM" id="SSF52047">
    <property type="entry name" value="RNI-like"/>
    <property type="match status" value="1"/>
</dbReference>
<dbReference type="EMBL" id="KN824322">
    <property type="protein sequence ID" value="KIM24618.1"/>
    <property type="molecule type" value="Genomic_DNA"/>
</dbReference>
<dbReference type="HOGENOM" id="CLU_596066_0_0_1"/>
<dbReference type="OrthoDB" id="3258324at2759"/>
<protein>
    <submittedName>
        <fullName evidence="1">Uncharacterized protein</fullName>
    </submittedName>
</protein>
<dbReference type="Proteomes" id="UP000054097">
    <property type="component" value="Unassembled WGS sequence"/>
</dbReference>